<accession>A0ACC7PM46</accession>
<protein>
    <submittedName>
        <fullName evidence="1">SDR family oxidoreductase</fullName>
    </submittedName>
</protein>
<evidence type="ECO:0000313" key="1">
    <source>
        <dbReference type="EMBL" id="MFO2480366.1"/>
    </source>
</evidence>
<evidence type="ECO:0000313" key="2">
    <source>
        <dbReference type="Proteomes" id="UP001637618"/>
    </source>
</evidence>
<organism evidence="1 2">
    <name type="scientific">Pseudomonas imrae</name>
    <dbReference type="NCBI Taxonomy" id="2992837"/>
    <lineage>
        <taxon>Bacteria</taxon>
        <taxon>Pseudomonadati</taxon>
        <taxon>Pseudomonadota</taxon>
        <taxon>Gammaproteobacteria</taxon>
        <taxon>Pseudomonadales</taxon>
        <taxon>Pseudomonadaceae</taxon>
        <taxon>Pseudomonas</taxon>
    </lineage>
</organism>
<proteinExistence type="predicted"/>
<sequence length="260" mass="27559">MNNEKVAGTQAVYADLKGKTVLVSGGASGIGEALVRAFAQQGAKVGFVDLAKAPGEHLAGQLSAQGHGVEFVHCDITDERAYQAAIAHLARTLGPITVLVNNAANDVRHTLEEIDGEMFEKLIGVNLKHAFFASQAVVPMMKAAGQGAIINLGSIGWMMASGGYPVYAASKAATHGMTRGLARELGPWHIRVNTLVPGWVMTEKQLALWVDDTARELIRRSQCLPGSVQPEHIANMALFLASDVSAMCSAQNFIVDGGWV</sequence>
<dbReference type="Proteomes" id="UP001637618">
    <property type="component" value="Unassembled WGS sequence"/>
</dbReference>
<dbReference type="EMBL" id="JAPEQY010000024">
    <property type="protein sequence ID" value="MFO2480366.1"/>
    <property type="molecule type" value="Genomic_DNA"/>
</dbReference>
<comment type="caution">
    <text evidence="1">The sequence shown here is derived from an EMBL/GenBank/DDBJ whole genome shotgun (WGS) entry which is preliminary data.</text>
</comment>
<reference evidence="1" key="1">
    <citation type="submission" date="2022-11" db="EMBL/GenBank/DDBJ databases">
        <title>Draft genome sequences of strains of Pseudomonas imrae sp. nov.</title>
        <authorList>
            <person name="Salva Serra F."/>
            <person name="Nimje P."/>
            <person name="Moore E.R.B."/>
            <person name="Marathe N.P."/>
        </authorList>
    </citation>
    <scope>NUCLEOTIDE SEQUENCE</scope>
    <source>
        <strain evidence="1">15FMM2</strain>
    </source>
</reference>
<keyword evidence="2" id="KW-1185">Reference proteome</keyword>
<name>A0ACC7PM46_9PSED</name>
<gene>
    <name evidence="1" type="ORF">OOJ96_23585</name>
</gene>